<accession>A0AAW1NWH0</accession>
<evidence type="ECO:0000256" key="2">
    <source>
        <dbReference type="ARBA" id="ARBA00006375"/>
    </source>
</evidence>
<reference evidence="11 12" key="1">
    <citation type="journal article" date="2024" name="Nat. Commun.">
        <title>Phylogenomics reveals the evolutionary origins of lichenization in chlorophyte algae.</title>
        <authorList>
            <person name="Puginier C."/>
            <person name="Libourel C."/>
            <person name="Otte J."/>
            <person name="Skaloud P."/>
            <person name="Haon M."/>
            <person name="Grisel S."/>
            <person name="Petersen M."/>
            <person name="Berrin J.G."/>
            <person name="Delaux P.M."/>
            <person name="Dal Grande F."/>
            <person name="Keller J."/>
        </authorList>
    </citation>
    <scope>NUCLEOTIDE SEQUENCE [LARGE SCALE GENOMIC DNA]</scope>
    <source>
        <strain evidence="11 12">SAG 2036</strain>
    </source>
</reference>
<name>A0AAW1NWH0_9CHLO</name>
<dbReference type="Pfam" id="PF00153">
    <property type="entry name" value="Mito_carr"/>
    <property type="match status" value="3"/>
</dbReference>
<keyword evidence="6" id="KW-1133">Transmembrane helix</keyword>
<evidence type="ECO:0000256" key="6">
    <source>
        <dbReference type="ARBA" id="ARBA00022989"/>
    </source>
</evidence>
<dbReference type="PROSITE" id="PS50920">
    <property type="entry name" value="SOLCAR"/>
    <property type="match status" value="3"/>
</dbReference>
<comment type="subcellular location">
    <subcellularLocation>
        <location evidence="1">Membrane</location>
        <topology evidence="1">Multi-pass membrane protein</topology>
    </subcellularLocation>
</comment>
<dbReference type="Proteomes" id="UP001465755">
    <property type="component" value="Unassembled WGS sequence"/>
</dbReference>
<evidence type="ECO:0000313" key="12">
    <source>
        <dbReference type="Proteomes" id="UP001465755"/>
    </source>
</evidence>
<feature type="repeat" description="Solcar" evidence="8">
    <location>
        <begin position="69"/>
        <end position="162"/>
    </location>
</feature>
<evidence type="ECO:0000256" key="9">
    <source>
        <dbReference type="RuleBase" id="RU000488"/>
    </source>
</evidence>
<evidence type="ECO:0000313" key="11">
    <source>
        <dbReference type="EMBL" id="KAK9794674.1"/>
    </source>
</evidence>
<evidence type="ECO:0000256" key="3">
    <source>
        <dbReference type="ARBA" id="ARBA00022448"/>
    </source>
</evidence>
<sequence length="410" mass="42523">MLKHKETDSWQPSYNFEMDDGAKKPVRRITWLGRRTRPAFASTSATLTEGVISSSAPAAPPPPPSKVDAKPATDVLAGAMARAASQGTIHPLDTLKVRMQHGKPLSKIGKLIPPSRPDAAAQALQTGISKVASLYKGVLGAASGAGIYIGTYFAVYGAATNLLAKHTKLGRGGLGFVAGAVAAAGGSVVKVPLAVCIRSVQAGVYPNAFNAASSIVAAAGPRGLFAGYLPTLLEDVPDMAFKFAAYETMRTLHSQLRPGRPASAQEDFAMGMVAGAFAAAATTPLDAIKTHMMCTAASRPSMRTSTVALYKHGGLSSLFRGVGPRALSNGINSAVFFCIFEALRGTFARKHALAQQSKAAQAADALPRKALVRTKAQHAPARISNAAFNGGEAKDRARVAKEGGFAVQTA</sequence>
<protein>
    <recommendedName>
        <fullName evidence="13">Mitochondrial carrier protein</fullName>
    </recommendedName>
</protein>
<keyword evidence="7 8" id="KW-0472">Membrane</keyword>
<evidence type="ECO:0000256" key="1">
    <source>
        <dbReference type="ARBA" id="ARBA00004141"/>
    </source>
</evidence>
<evidence type="ECO:0000256" key="7">
    <source>
        <dbReference type="ARBA" id="ARBA00023136"/>
    </source>
</evidence>
<dbReference type="FunFam" id="1.50.40.10:FF:000149">
    <property type="entry name" value="Mitochondrial Carrier (MC) Family"/>
    <property type="match status" value="1"/>
</dbReference>
<keyword evidence="4 8" id="KW-0812">Transmembrane</keyword>
<dbReference type="PANTHER" id="PTHR45667">
    <property type="entry name" value="S-ADENOSYLMETHIONINE MITOCHONDRIAL CARRIER PROTEIN"/>
    <property type="match status" value="1"/>
</dbReference>
<keyword evidence="3 9" id="KW-0813">Transport</keyword>
<dbReference type="AlphaFoldDB" id="A0AAW1NWH0"/>
<dbReference type="GO" id="GO:0016020">
    <property type="term" value="C:membrane"/>
    <property type="evidence" value="ECO:0007669"/>
    <property type="project" value="UniProtKB-SubCell"/>
</dbReference>
<dbReference type="EMBL" id="JALJOQ010000135">
    <property type="protein sequence ID" value="KAK9794674.1"/>
    <property type="molecule type" value="Genomic_DNA"/>
</dbReference>
<evidence type="ECO:0000256" key="10">
    <source>
        <dbReference type="SAM" id="MobiDB-lite"/>
    </source>
</evidence>
<feature type="region of interest" description="Disordered" evidence="10">
    <location>
        <begin position="51"/>
        <end position="70"/>
    </location>
</feature>
<proteinExistence type="inferred from homology"/>
<evidence type="ECO:0008006" key="13">
    <source>
        <dbReference type="Google" id="ProtNLM"/>
    </source>
</evidence>
<keyword evidence="12" id="KW-1185">Reference proteome</keyword>
<dbReference type="Gene3D" id="1.50.40.10">
    <property type="entry name" value="Mitochondrial carrier domain"/>
    <property type="match status" value="2"/>
</dbReference>
<comment type="similarity">
    <text evidence="2 9">Belongs to the mitochondrial carrier (TC 2.A.29) family.</text>
</comment>
<evidence type="ECO:0000256" key="4">
    <source>
        <dbReference type="ARBA" id="ARBA00022692"/>
    </source>
</evidence>
<organism evidence="11 12">
    <name type="scientific">Symbiochloris irregularis</name>
    <dbReference type="NCBI Taxonomy" id="706552"/>
    <lineage>
        <taxon>Eukaryota</taxon>
        <taxon>Viridiplantae</taxon>
        <taxon>Chlorophyta</taxon>
        <taxon>core chlorophytes</taxon>
        <taxon>Trebouxiophyceae</taxon>
        <taxon>Trebouxiales</taxon>
        <taxon>Trebouxiaceae</taxon>
        <taxon>Symbiochloris</taxon>
    </lineage>
</organism>
<evidence type="ECO:0000256" key="8">
    <source>
        <dbReference type="PROSITE-ProRule" id="PRU00282"/>
    </source>
</evidence>
<gene>
    <name evidence="11" type="ORF">WJX73_006307</name>
</gene>
<dbReference type="InterPro" id="IPR018108">
    <property type="entry name" value="MCP_transmembrane"/>
</dbReference>
<keyword evidence="5" id="KW-0677">Repeat</keyword>
<evidence type="ECO:0000256" key="5">
    <source>
        <dbReference type="ARBA" id="ARBA00022737"/>
    </source>
</evidence>
<comment type="caution">
    <text evidence="11">The sequence shown here is derived from an EMBL/GenBank/DDBJ whole genome shotgun (WGS) entry which is preliminary data.</text>
</comment>
<dbReference type="SUPFAM" id="SSF103506">
    <property type="entry name" value="Mitochondrial carrier"/>
    <property type="match status" value="1"/>
</dbReference>
<dbReference type="InterPro" id="IPR023395">
    <property type="entry name" value="MCP_dom_sf"/>
</dbReference>
<feature type="repeat" description="Solcar" evidence="8">
    <location>
        <begin position="262"/>
        <end position="346"/>
    </location>
</feature>
<feature type="repeat" description="Solcar" evidence="8">
    <location>
        <begin position="170"/>
        <end position="252"/>
    </location>
</feature>